<dbReference type="InterPro" id="IPR057216">
    <property type="entry name" value="DUF7894"/>
</dbReference>
<accession>A0A2Z6PS84</accession>
<dbReference type="OrthoDB" id="1927925at2759"/>
<dbReference type="Pfam" id="PF25428">
    <property type="entry name" value="DUF7894"/>
    <property type="match status" value="1"/>
</dbReference>
<dbReference type="EMBL" id="DF974560">
    <property type="protein sequence ID" value="GAU49417.1"/>
    <property type="molecule type" value="Genomic_DNA"/>
</dbReference>
<dbReference type="PANTHER" id="PTHR37221">
    <property type="entry name" value="OS02G0582400 PROTEIN"/>
    <property type="match status" value="1"/>
</dbReference>
<evidence type="ECO:0000313" key="2">
    <source>
        <dbReference type="EMBL" id="GAU49417.1"/>
    </source>
</evidence>
<dbReference type="Proteomes" id="UP000242715">
    <property type="component" value="Unassembled WGS sequence"/>
</dbReference>
<keyword evidence="3" id="KW-1185">Reference proteome</keyword>
<sequence length="70" mass="7884">MKLAPITVFMFRDSEGFASAISEALYPNPSSSFTRQEDPFQLSLESYGIKDHKASGNVIHYVDNHSIYKV</sequence>
<name>A0A2Z6PS84_TRISU</name>
<protein>
    <recommendedName>
        <fullName evidence="1">DUF7894 domain-containing protein</fullName>
    </recommendedName>
</protein>
<gene>
    <name evidence="2" type="ORF">TSUD_374360</name>
</gene>
<feature type="domain" description="DUF7894" evidence="1">
    <location>
        <begin position="1"/>
        <end position="70"/>
    </location>
</feature>
<evidence type="ECO:0000259" key="1">
    <source>
        <dbReference type="Pfam" id="PF25428"/>
    </source>
</evidence>
<dbReference type="PANTHER" id="PTHR37221:SF1">
    <property type="entry name" value="OS02G0582400 PROTEIN"/>
    <property type="match status" value="1"/>
</dbReference>
<evidence type="ECO:0000313" key="3">
    <source>
        <dbReference type="Proteomes" id="UP000242715"/>
    </source>
</evidence>
<organism evidence="2 3">
    <name type="scientific">Trifolium subterraneum</name>
    <name type="common">Subterranean clover</name>
    <dbReference type="NCBI Taxonomy" id="3900"/>
    <lineage>
        <taxon>Eukaryota</taxon>
        <taxon>Viridiplantae</taxon>
        <taxon>Streptophyta</taxon>
        <taxon>Embryophyta</taxon>
        <taxon>Tracheophyta</taxon>
        <taxon>Spermatophyta</taxon>
        <taxon>Magnoliopsida</taxon>
        <taxon>eudicotyledons</taxon>
        <taxon>Gunneridae</taxon>
        <taxon>Pentapetalae</taxon>
        <taxon>rosids</taxon>
        <taxon>fabids</taxon>
        <taxon>Fabales</taxon>
        <taxon>Fabaceae</taxon>
        <taxon>Papilionoideae</taxon>
        <taxon>50 kb inversion clade</taxon>
        <taxon>NPAAA clade</taxon>
        <taxon>Hologalegina</taxon>
        <taxon>IRL clade</taxon>
        <taxon>Trifolieae</taxon>
        <taxon>Trifolium</taxon>
    </lineage>
</organism>
<proteinExistence type="predicted"/>
<dbReference type="AlphaFoldDB" id="A0A2Z6PS84"/>
<reference evidence="3" key="1">
    <citation type="journal article" date="2017" name="Front. Plant Sci.">
        <title>Climate Clever Clovers: New Paradigm to Reduce the Environmental Footprint of Ruminants by Breeding Low Methanogenic Forages Utilizing Haplotype Variation.</title>
        <authorList>
            <person name="Kaur P."/>
            <person name="Appels R."/>
            <person name="Bayer P.E."/>
            <person name="Keeble-Gagnere G."/>
            <person name="Wang J."/>
            <person name="Hirakawa H."/>
            <person name="Shirasawa K."/>
            <person name="Vercoe P."/>
            <person name="Stefanova K."/>
            <person name="Durmic Z."/>
            <person name="Nichols P."/>
            <person name="Revell C."/>
            <person name="Isobe S.N."/>
            <person name="Edwards D."/>
            <person name="Erskine W."/>
        </authorList>
    </citation>
    <scope>NUCLEOTIDE SEQUENCE [LARGE SCALE GENOMIC DNA]</scope>
    <source>
        <strain evidence="3">cv. Daliak</strain>
    </source>
</reference>